<evidence type="ECO:0000313" key="2">
    <source>
        <dbReference type="EMBL" id="KKQ01964.1"/>
    </source>
</evidence>
<keyword evidence="1" id="KW-1133">Transmembrane helix</keyword>
<keyword evidence="1" id="KW-0472">Membrane</keyword>
<dbReference type="STRING" id="1618480.US11_C0002G0023"/>
<proteinExistence type="predicted"/>
<evidence type="ECO:0008006" key="4">
    <source>
        <dbReference type="Google" id="ProtNLM"/>
    </source>
</evidence>
<protein>
    <recommendedName>
        <fullName evidence="4">Glycosyltransferase RgtA/B/C/D-like domain-containing protein</fullName>
    </recommendedName>
</protein>
<evidence type="ECO:0000256" key="1">
    <source>
        <dbReference type="SAM" id="Phobius"/>
    </source>
</evidence>
<reference evidence="2 3" key="1">
    <citation type="journal article" date="2015" name="Nature">
        <title>rRNA introns, odd ribosomes, and small enigmatic genomes across a large radiation of phyla.</title>
        <authorList>
            <person name="Brown C.T."/>
            <person name="Hug L.A."/>
            <person name="Thomas B.C."/>
            <person name="Sharon I."/>
            <person name="Castelle C.J."/>
            <person name="Singh A."/>
            <person name="Wilkins M.J."/>
            <person name="Williams K.H."/>
            <person name="Banfield J.F."/>
        </authorList>
    </citation>
    <scope>NUCLEOTIDE SEQUENCE [LARGE SCALE GENOMIC DNA]</scope>
</reference>
<evidence type="ECO:0000313" key="3">
    <source>
        <dbReference type="Proteomes" id="UP000034344"/>
    </source>
</evidence>
<feature type="transmembrane region" description="Helical" evidence="1">
    <location>
        <begin position="304"/>
        <end position="324"/>
    </location>
</feature>
<gene>
    <name evidence="2" type="ORF">US11_C0002G0023</name>
</gene>
<feature type="transmembrane region" description="Helical" evidence="1">
    <location>
        <begin position="221"/>
        <end position="243"/>
    </location>
</feature>
<dbReference type="EMBL" id="LBRS01000002">
    <property type="protein sequence ID" value="KKQ01964.1"/>
    <property type="molecule type" value="Genomic_DNA"/>
</dbReference>
<accession>A0A0G0GQ82</accession>
<feature type="transmembrane region" description="Helical" evidence="1">
    <location>
        <begin position="363"/>
        <end position="383"/>
    </location>
</feature>
<sequence length="393" mass="45690">MKKLKLAVTIFFIVVSLINVLIPIYQNKVKFLEKFDPKLYEKKYNNSQYVIPQSRTPISDEELVSYAGYRYATGMNPVLINSDHPPFGKYLIGWITILTGNNRIPSVIFGLANIIIIAAIIYFLTKSLFFSFMGVFFLSLDSMFIDQIIHSPILDIIQVFFILLYIFLFIIWIKKPSYLILSANCLILGMLASIKLYFPALLLLGTTSAYLILVKKSRKSIIVHILANAIGGFFTYTATYFIYFTNGNSFRNFLGTQKWIFLFWKNNSVQSSQFIGDALTLVLFNQWKVWWGNKAYIQFERWNILWPIFFLIGIGISLAVLWKYKKYVKIAPARMLQSSVLFFSLWIFVVTVYLNLLPISPRYLLILYFPIYILIPLMIQLLVKSNMKFDVTK</sequence>
<organism evidence="2 3">
    <name type="scientific">Candidatus Roizmanbacteria bacterium GW2011_GWA2_36_23</name>
    <dbReference type="NCBI Taxonomy" id="1618480"/>
    <lineage>
        <taxon>Bacteria</taxon>
        <taxon>Candidatus Roizmaniibacteriota</taxon>
    </lineage>
</organism>
<feature type="transmembrane region" description="Helical" evidence="1">
    <location>
        <begin position="336"/>
        <end position="357"/>
    </location>
</feature>
<name>A0A0G0GQ82_9BACT</name>
<feature type="transmembrane region" description="Helical" evidence="1">
    <location>
        <begin position="152"/>
        <end position="173"/>
    </location>
</feature>
<keyword evidence="1" id="KW-0812">Transmembrane</keyword>
<comment type="caution">
    <text evidence="2">The sequence shown here is derived from an EMBL/GenBank/DDBJ whole genome shotgun (WGS) entry which is preliminary data.</text>
</comment>
<feature type="transmembrane region" description="Helical" evidence="1">
    <location>
        <begin position="6"/>
        <end position="25"/>
    </location>
</feature>
<dbReference type="AlphaFoldDB" id="A0A0G0GQ82"/>
<dbReference type="Proteomes" id="UP000034344">
    <property type="component" value="Unassembled WGS sequence"/>
</dbReference>